<organism evidence="2">
    <name type="scientific">Drosophila sechellia</name>
    <name type="common">Fruit fly</name>
    <dbReference type="NCBI Taxonomy" id="7238"/>
    <lineage>
        <taxon>Eukaryota</taxon>
        <taxon>Metazoa</taxon>
        <taxon>Ecdysozoa</taxon>
        <taxon>Arthropoda</taxon>
        <taxon>Hexapoda</taxon>
        <taxon>Insecta</taxon>
        <taxon>Pterygota</taxon>
        <taxon>Neoptera</taxon>
        <taxon>Endopterygota</taxon>
        <taxon>Diptera</taxon>
        <taxon>Brachycera</taxon>
        <taxon>Muscomorpha</taxon>
        <taxon>Ephydroidea</taxon>
        <taxon>Drosophilidae</taxon>
        <taxon>Drosophila</taxon>
        <taxon>Sophophora</taxon>
    </lineage>
</organism>
<evidence type="ECO:0000313" key="1">
    <source>
        <dbReference type="EMBL" id="EDW42692.1"/>
    </source>
</evidence>
<reference evidence="1 2" key="1">
    <citation type="journal article" date="2007" name="Nature">
        <title>Evolution of genes and genomes on the Drosophila phylogeny.</title>
        <authorList>
            <consortium name="Drosophila 12 Genomes Consortium"/>
            <person name="Clark A.G."/>
            <person name="Eisen M.B."/>
            <person name="Smith D.R."/>
            <person name="Bergman C.M."/>
            <person name="Oliver B."/>
            <person name="Markow T.A."/>
            <person name="Kaufman T.C."/>
            <person name="Kellis M."/>
            <person name="Gelbart W."/>
            <person name="Iyer V.N."/>
            <person name="Pollard D.A."/>
            <person name="Sackton T.B."/>
            <person name="Larracuente A.M."/>
            <person name="Singh N.D."/>
            <person name="Abad J.P."/>
            <person name="Abt D.N."/>
            <person name="Adryan B."/>
            <person name="Aguade M."/>
            <person name="Akashi H."/>
            <person name="Anderson W.W."/>
            <person name="Aquadro C.F."/>
            <person name="Ardell D.H."/>
            <person name="Arguello R."/>
            <person name="Artieri C.G."/>
            <person name="Barbash D.A."/>
            <person name="Barker D."/>
            <person name="Barsanti P."/>
            <person name="Batterham P."/>
            <person name="Batzoglou S."/>
            <person name="Begun D."/>
            <person name="Bhutkar A."/>
            <person name="Blanco E."/>
            <person name="Bosak S.A."/>
            <person name="Bradley R.K."/>
            <person name="Brand A.D."/>
            <person name="Brent M.R."/>
            <person name="Brooks A.N."/>
            <person name="Brown R.H."/>
            <person name="Butlin R.K."/>
            <person name="Caggese C."/>
            <person name="Calvi B.R."/>
            <person name="Bernardo de Carvalho A."/>
            <person name="Caspi A."/>
            <person name="Castrezana S."/>
            <person name="Celniker S.E."/>
            <person name="Chang J.L."/>
            <person name="Chapple C."/>
            <person name="Chatterji S."/>
            <person name="Chinwalla A."/>
            <person name="Civetta A."/>
            <person name="Clifton S.W."/>
            <person name="Comeron J.M."/>
            <person name="Costello J.C."/>
            <person name="Coyne J.A."/>
            <person name="Daub J."/>
            <person name="David R.G."/>
            <person name="Delcher A.L."/>
            <person name="Delehaunty K."/>
            <person name="Do C.B."/>
            <person name="Ebling H."/>
            <person name="Edwards K."/>
            <person name="Eickbush T."/>
            <person name="Evans J.D."/>
            <person name="Filipski A."/>
            <person name="Findeiss S."/>
            <person name="Freyhult E."/>
            <person name="Fulton L."/>
            <person name="Fulton R."/>
            <person name="Garcia A.C."/>
            <person name="Gardiner A."/>
            <person name="Garfield D.A."/>
            <person name="Garvin B.E."/>
            <person name="Gibson G."/>
            <person name="Gilbert D."/>
            <person name="Gnerre S."/>
            <person name="Godfrey J."/>
            <person name="Good R."/>
            <person name="Gotea V."/>
            <person name="Gravely B."/>
            <person name="Greenberg A.J."/>
            <person name="Griffiths-Jones S."/>
            <person name="Gross S."/>
            <person name="Guigo R."/>
            <person name="Gustafson E.A."/>
            <person name="Haerty W."/>
            <person name="Hahn M.W."/>
            <person name="Halligan D.L."/>
            <person name="Halpern A.L."/>
            <person name="Halter G.M."/>
            <person name="Han M.V."/>
            <person name="Heger A."/>
            <person name="Hillier L."/>
            <person name="Hinrichs A.S."/>
            <person name="Holmes I."/>
            <person name="Hoskins R.A."/>
            <person name="Hubisz M.J."/>
            <person name="Hultmark D."/>
            <person name="Huntley M.A."/>
            <person name="Jaffe D.B."/>
            <person name="Jagadeeshan S."/>
            <person name="Jeck W.R."/>
            <person name="Johnson J."/>
            <person name="Jones C.D."/>
            <person name="Jordan W.C."/>
            <person name="Karpen G.H."/>
            <person name="Kataoka E."/>
            <person name="Keightley P.D."/>
            <person name="Kheradpour P."/>
            <person name="Kirkness E.F."/>
            <person name="Koerich L.B."/>
            <person name="Kristiansen K."/>
            <person name="Kudrna D."/>
            <person name="Kulathinal R.J."/>
            <person name="Kumar S."/>
            <person name="Kwok R."/>
            <person name="Lander E."/>
            <person name="Langley C.H."/>
            <person name="Lapoint R."/>
            <person name="Lazzaro B.P."/>
            <person name="Lee S.J."/>
            <person name="Levesque L."/>
            <person name="Li R."/>
            <person name="Lin C.F."/>
            <person name="Lin M.F."/>
            <person name="Lindblad-Toh K."/>
            <person name="Llopart A."/>
            <person name="Long M."/>
            <person name="Low L."/>
            <person name="Lozovsky E."/>
            <person name="Lu J."/>
            <person name="Luo M."/>
            <person name="Machado C.A."/>
            <person name="Makalowski W."/>
            <person name="Marzo M."/>
            <person name="Matsuda M."/>
            <person name="Matzkin L."/>
            <person name="McAllister B."/>
            <person name="McBride C.S."/>
            <person name="McKernan B."/>
            <person name="McKernan K."/>
            <person name="Mendez-Lago M."/>
            <person name="Minx P."/>
            <person name="Mollenhauer M.U."/>
            <person name="Montooth K."/>
            <person name="Mount S.M."/>
            <person name="Mu X."/>
            <person name="Myers E."/>
            <person name="Negre B."/>
            <person name="Newfeld S."/>
            <person name="Nielsen R."/>
            <person name="Noor M.A."/>
            <person name="O'Grady P."/>
            <person name="Pachter L."/>
            <person name="Papaceit M."/>
            <person name="Parisi M.J."/>
            <person name="Parisi M."/>
            <person name="Parts L."/>
            <person name="Pedersen J.S."/>
            <person name="Pesole G."/>
            <person name="Phillippy A.M."/>
            <person name="Ponting C.P."/>
            <person name="Pop M."/>
            <person name="Porcelli D."/>
            <person name="Powell J.R."/>
            <person name="Prohaska S."/>
            <person name="Pruitt K."/>
            <person name="Puig M."/>
            <person name="Quesneville H."/>
            <person name="Ram K.R."/>
            <person name="Rand D."/>
            <person name="Rasmussen M.D."/>
            <person name="Reed L.K."/>
            <person name="Reenan R."/>
            <person name="Reily A."/>
            <person name="Remington K.A."/>
            <person name="Rieger T.T."/>
            <person name="Ritchie M.G."/>
            <person name="Robin C."/>
            <person name="Rogers Y.H."/>
            <person name="Rohde C."/>
            <person name="Rozas J."/>
            <person name="Rubenfield M.J."/>
            <person name="Ruiz A."/>
            <person name="Russo S."/>
            <person name="Salzberg S.L."/>
            <person name="Sanchez-Gracia A."/>
            <person name="Saranga D.J."/>
            <person name="Sato H."/>
            <person name="Schaeffer S.W."/>
            <person name="Schatz M.C."/>
            <person name="Schlenke T."/>
            <person name="Schwartz R."/>
            <person name="Segarra C."/>
            <person name="Singh R.S."/>
            <person name="Sirot L."/>
            <person name="Sirota M."/>
            <person name="Sisneros N.B."/>
            <person name="Smith C.D."/>
            <person name="Smith T.F."/>
            <person name="Spieth J."/>
            <person name="Stage D.E."/>
            <person name="Stark A."/>
            <person name="Stephan W."/>
            <person name="Strausberg R.L."/>
            <person name="Strempel S."/>
            <person name="Sturgill D."/>
            <person name="Sutton G."/>
            <person name="Sutton G.G."/>
            <person name="Tao W."/>
            <person name="Teichmann S."/>
            <person name="Tobari Y.N."/>
            <person name="Tomimura Y."/>
            <person name="Tsolas J.M."/>
            <person name="Valente V.L."/>
            <person name="Venter E."/>
            <person name="Venter J.C."/>
            <person name="Vicario S."/>
            <person name="Vieira F.G."/>
            <person name="Vilella A.J."/>
            <person name="Villasante A."/>
            <person name="Walenz B."/>
            <person name="Wang J."/>
            <person name="Wasserman M."/>
            <person name="Watts T."/>
            <person name="Wilson D."/>
            <person name="Wilson R.K."/>
            <person name="Wing R.A."/>
            <person name="Wolfner M.F."/>
            <person name="Wong A."/>
            <person name="Wong G.K."/>
            <person name="Wu C.I."/>
            <person name="Wu G."/>
            <person name="Yamamoto D."/>
            <person name="Yang H.P."/>
            <person name="Yang S.P."/>
            <person name="Yorke J.A."/>
            <person name="Yoshida K."/>
            <person name="Zdobnov E."/>
            <person name="Zhang P."/>
            <person name="Zhang Y."/>
            <person name="Zimin A.V."/>
            <person name="Baldwin J."/>
            <person name="Abdouelleil A."/>
            <person name="Abdulkadir J."/>
            <person name="Abebe A."/>
            <person name="Abera B."/>
            <person name="Abreu J."/>
            <person name="Acer S.C."/>
            <person name="Aftuck L."/>
            <person name="Alexander A."/>
            <person name="An P."/>
            <person name="Anderson E."/>
            <person name="Anderson S."/>
            <person name="Arachi H."/>
            <person name="Azer M."/>
            <person name="Bachantsang P."/>
            <person name="Barry A."/>
            <person name="Bayul T."/>
            <person name="Berlin A."/>
            <person name="Bessette D."/>
            <person name="Bloom T."/>
            <person name="Blye J."/>
            <person name="Boguslavskiy L."/>
            <person name="Bonnet C."/>
            <person name="Boukhgalter B."/>
            <person name="Bourzgui I."/>
            <person name="Brown A."/>
            <person name="Cahill P."/>
            <person name="Channer S."/>
            <person name="Cheshatsang Y."/>
            <person name="Chuda L."/>
            <person name="Citroen M."/>
            <person name="Collymore A."/>
            <person name="Cooke P."/>
            <person name="Costello M."/>
            <person name="D'Aco K."/>
            <person name="Daza R."/>
            <person name="De Haan G."/>
            <person name="DeGray S."/>
            <person name="DeMaso C."/>
            <person name="Dhargay N."/>
            <person name="Dooley K."/>
            <person name="Dooley E."/>
            <person name="Doricent M."/>
            <person name="Dorje P."/>
            <person name="Dorjee K."/>
            <person name="Dupes A."/>
            <person name="Elong R."/>
            <person name="Falk J."/>
            <person name="Farina A."/>
            <person name="Faro S."/>
            <person name="Ferguson D."/>
            <person name="Fisher S."/>
            <person name="Foley C.D."/>
            <person name="Franke A."/>
            <person name="Friedrich D."/>
            <person name="Gadbois L."/>
            <person name="Gearin G."/>
            <person name="Gearin C.R."/>
            <person name="Giannoukos G."/>
            <person name="Goode T."/>
            <person name="Graham J."/>
            <person name="Grandbois E."/>
            <person name="Grewal S."/>
            <person name="Gyaltsen K."/>
            <person name="Hafez N."/>
            <person name="Hagos B."/>
            <person name="Hall J."/>
            <person name="Henson C."/>
            <person name="Hollinger A."/>
            <person name="Honan T."/>
            <person name="Huard M.D."/>
            <person name="Hughes L."/>
            <person name="Hurhula B."/>
            <person name="Husby M.E."/>
            <person name="Kamat A."/>
            <person name="Kanga B."/>
            <person name="Kashin S."/>
            <person name="Khazanovich D."/>
            <person name="Kisner P."/>
            <person name="Lance K."/>
            <person name="Lara M."/>
            <person name="Lee W."/>
            <person name="Lennon N."/>
            <person name="Letendre F."/>
            <person name="LeVine R."/>
            <person name="Lipovsky A."/>
            <person name="Liu X."/>
            <person name="Liu J."/>
            <person name="Liu S."/>
            <person name="Lokyitsang T."/>
            <person name="Lokyitsang Y."/>
            <person name="Lubonja R."/>
            <person name="Lui A."/>
            <person name="MacDonald P."/>
            <person name="Magnisalis V."/>
            <person name="Maru K."/>
            <person name="Matthews C."/>
            <person name="McCusker W."/>
            <person name="McDonough S."/>
            <person name="Mehta T."/>
            <person name="Meldrim J."/>
            <person name="Meneus L."/>
            <person name="Mihai O."/>
            <person name="Mihalev A."/>
            <person name="Mihova T."/>
            <person name="Mittelman R."/>
            <person name="Mlenga V."/>
            <person name="Montmayeur A."/>
            <person name="Mulrain L."/>
            <person name="Navidi A."/>
            <person name="Naylor J."/>
            <person name="Negash T."/>
            <person name="Nguyen T."/>
            <person name="Nguyen N."/>
            <person name="Nicol R."/>
            <person name="Norbu C."/>
            <person name="Norbu N."/>
            <person name="Novod N."/>
            <person name="O'Neill B."/>
            <person name="Osman S."/>
            <person name="Markiewicz E."/>
            <person name="Oyono O.L."/>
            <person name="Patti C."/>
            <person name="Phunkhang P."/>
            <person name="Pierre F."/>
            <person name="Priest M."/>
            <person name="Raghuraman S."/>
            <person name="Rege F."/>
            <person name="Reyes R."/>
            <person name="Rise C."/>
            <person name="Rogov P."/>
            <person name="Ross K."/>
            <person name="Ryan E."/>
            <person name="Settipalli S."/>
            <person name="Shea T."/>
            <person name="Sherpa N."/>
            <person name="Shi L."/>
            <person name="Shih D."/>
            <person name="Sparrow T."/>
            <person name="Spaulding J."/>
            <person name="Stalker J."/>
            <person name="Stange-Thomann N."/>
            <person name="Stavropoulos S."/>
            <person name="Stone C."/>
            <person name="Strader C."/>
            <person name="Tesfaye S."/>
            <person name="Thomson T."/>
            <person name="Thoulutsang Y."/>
            <person name="Thoulutsang D."/>
            <person name="Topham K."/>
            <person name="Topping I."/>
            <person name="Tsamla T."/>
            <person name="Vassiliev H."/>
            <person name="Vo A."/>
            <person name="Wangchuk T."/>
            <person name="Wangdi T."/>
            <person name="Weiand M."/>
            <person name="Wilkinson J."/>
            <person name="Wilson A."/>
            <person name="Yadav S."/>
            <person name="Young G."/>
            <person name="Yu Q."/>
            <person name="Zembek L."/>
            <person name="Zhong D."/>
            <person name="Zimmer A."/>
            <person name="Zwirko Z."/>
            <person name="Jaffe D.B."/>
            <person name="Alvarez P."/>
            <person name="Brockman W."/>
            <person name="Butler J."/>
            <person name="Chin C."/>
            <person name="Gnerre S."/>
            <person name="Grabherr M."/>
            <person name="Kleber M."/>
            <person name="Mauceli E."/>
            <person name="MacCallum I."/>
        </authorList>
    </citation>
    <scope>NUCLEOTIDE SEQUENCE [LARGE SCALE GENOMIC DNA]</scope>
    <source>
        <strain evidence="2">Rob3c / Tucson 14021-0248.25</strain>
    </source>
</reference>
<sequence length="75" mass="8319">MRTPFANFDFNFSPGCKCECSESEFHIYSHSLVSISCPAESECPALLVIIIHAIHAPHTHPRVLSAVLHPRASFL</sequence>
<accession>B4HIP5</accession>
<proteinExistence type="predicted"/>
<dbReference type="Proteomes" id="UP000001292">
    <property type="component" value="Unassembled WGS sequence"/>
</dbReference>
<dbReference type="HOGENOM" id="CLU_2673740_0_0_1"/>
<dbReference type="EMBL" id="CH480815">
    <property type="protein sequence ID" value="EDW42692.1"/>
    <property type="molecule type" value="Genomic_DNA"/>
</dbReference>
<dbReference type="AlphaFoldDB" id="B4HIP5"/>
<evidence type="ECO:0000313" key="2">
    <source>
        <dbReference type="Proteomes" id="UP000001292"/>
    </source>
</evidence>
<protein>
    <submittedName>
        <fullName evidence="1">GM23900</fullName>
    </submittedName>
</protein>
<name>B4HIP5_DROSE</name>
<keyword evidence="2" id="KW-1185">Reference proteome</keyword>
<gene>
    <name evidence="1" type="primary">Dsec\GM23900</name>
    <name evidence="1" type="ORF">Dsec_GM23900</name>
</gene>